<gene>
    <name evidence="1" type="ORF">GIB67_019257</name>
</gene>
<dbReference type="AlphaFoldDB" id="A0A7J7N0M4"/>
<protein>
    <submittedName>
        <fullName evidence="1">Uncharacterized protein</fullName>
    </submittedName>
</protein>
<comment type="caution">
    <text evidence="1">The sequence shown here is derived from an EMBL/GenBank/DDBJ whole genome shotgun (WGS) entry which is preliminary data.</text>
</comment>
<sequence>MSNNKRIFSSSIQSGSGLAPVVEDIPWDLPEPSFKLIRLSESGPTHDPEILVETGPTQTQHPLVDLPMDKVTDAIRMHLKTHFDTPGAPQIESLDQLAFGLTRKKETQLFYQTVFLLPMIW</sequence>
<organism evidence="1 2">
    <name type="scientific">Kingdonia uniflora</name>
    <dbReference type="NCBI Taxonomy" id="39325"/>
    <lineage>
        <taxon>Eukaryota</taxon>
        <taxon>Viridiplantae</taxon>
        <taxon>Streptophyta</taxon>
        <taxon>Embryophyta</taxon>
        <taxon>Tracheophyta</taxon>
        <taxon>Spermatophyta</taxon>
        <taxon>Magnoliopsida</taxon>
        <taxon>Ranunculales</taxon>
        <taxon>Circaeasteraceae</taxon>
        <taxon>Kingdonia</taxon>
    </lineage>
</organism>
<dbReference type="EMBL" id="JACGCM010001165">
    <property type="protein sequence ID" value="KAF6160488.1"/>
    <property type="molecule type" value="Genomic_DNA"/>
</dbReference>
<evidence type="ECO:0000313" key="1">
    <source>
        <dbReference type="EMBL" id="KAF6160488.1"/>
    </source>
</evidence>
<keyword evidence="2" id="KW-1185">Reference proteome</keyword>
<dbReference type="Proteomes" id="UP000541444">
    <property type="component" value="Unassembled WGS sequence"/>
</dbReference>
<name>A0A7J7N0M4_9MAGN</name>
<dbReference type="OrthoDB" id="10071381at2759"/>
<reference evidence="1 2" key="1">
    <citation type="journal article" date="2020" name="IScience">
        <title>Genome Sequencing of the Endangered Kingdonia uniflora (Circaeasteraceae, Ranunculales) Reveals Potential Mechanisms of Evolutionary Specialization.</title>
        <authorList>
            <person name="Sun Y."/>
            <person name="Deng T."/>
            <person name="Zhang A."/>
            <person name="Moore M.J."/>
            <person name="Landis J.B."/>
            <person name="Lin N."/>
            <person name="Zhang H."/>
            <person name="Zhang X."/>
            <person name="Huang J."/>
            <person name="Zhang X."/>
            <person name="Sun H."/>
            <person name="Wang H."/>
        </authorList>
    </citation>
    <scope>NUCLEOTIDE SEQUENCE [LARGE SCALE GENOMIC DNA]</scope>
    <source>
        <strain evidence="1">TB1705</strain>
        <tissue evidence="1">Leaf</tissue>
    </source>
</reference>
<proteinExistence type="predicted"/>
<accession>A0A7J7N0M4</accession>
<evidence type="ECO:0000313" key="2">
    <source>
        <dbReference type="Proteomes" id="UP000541444"/>
    </source>
</evidence>